<dbReference type="HAMAP" id="MF_00037">
    <property type="entry name" value="MurB"/>
    <property type="match status" value="1"/>
</dbReference>
<comment type="function">
    <text evidence="2 16">Cell wall formation.</text>
</comment>
<evidence type="ECO:0000256" key="3">
    <source>
        <dbReference type="ARBA" id="ARBA00004496"/>
    </source>
</evidence>
<evidence type="ECO:0000256" key="7">
    <source>
        <dbReference type="ARBA" id="ARBA00022630"/>
    </source>
</evidence>
<organism evidence="18 19">
    <name type="scientific">Candidatus Yanofskybacteria bacterium RIFCSPLOWO2_01_FULL_49_25</name>
    <dbReference type="NCBI Taxonomy" id="1802701"/>
    <lineage>
        <taxon>Bacteria</taxon>
        <taxon>Candidatus Yanofskyibacteriota</taxon>
    </lineage>
</organism>
<name>A0A1F8GW50_9BACT</name>
<dbReference type="InterPro" id="IPR006094">
    <property type="entry name" value="Oxid_FAD_bind_N"/>
</dbReference>
<sequence>MVNIKENIALAPYTVFKIGGPADYFCEVKNTEEIKEALNWTGEKKAPFFVLGAGSNLLVSDEGFRGLVIKMNLQELALRKSDFPGKSDFLSVGAGVSMARAVNFAIENSLGGFEWGIGVPGSIGGSVFGNAGCYGSEMKDVVESVSVLSLAHSDFLALTLSSGAPLAQQKSERAAASKAQLFQANMRVLEKLVPRSQCDFSYRHSIFKKHPEWIILGATLKLAPSNPNESRAKVLEYSRKRTQSQDIGSKCAGCIFKNFTPIGASGSISAGSLIDKAGLKGHKIGGAVVSEKHANFIVNTGGATARDVKALIDVIKTEVKTKHGINLETEIRFL</sequence>
<feature type="domain" description="FAD-binding PCMH-type" evidence="17">
    <location>
        <begin position="17"/>
        <end position="225"/>
    </location>
</feature>
<evidence type="ECO:0000256" key="12">
    <source>
        <dbReference type="ARBA" id="ARBA00023002"/>
    </source>
</evidence>
<dbReference type="Proteomes" id="UP000179047">
    <property type="component" value="Unassembled WGS sequence"/>
</dbReference>
<dbReference type="PANTHER" id="PTHR21071:SF4">
    <property type="entry name" value="UDP-N-ACETYLENOLPYRUVOYLGLUCOSAMINE REDUCTASE"/>
    <property type="match status" value="1"/>
</dbReference>
<keyword evidence="6 16" id="KW-0132">Cell division</keyword>
<dbReference type="GO" id="GO:0008762">
    <property type="term" value="F:UDP-N-acetylmuramate dehydrogenase activity"/>
    <property type="evidence" value="ECO:0007669"/>
    <property type="project" value="UniProtKB-UniRule"/>
</dbReference>
<dbReference type="Gene3D" id="3.30.465.10">
    <property type="match status" value="1"/>
</dbReference>
<evidence type="ECO:0000256" key="9">
    <source>
        <dbReference type="ARBA" id="ARBA00022857"/>
    </source>
</evidence>
<comment type="pathway">
    <text evidence="4 16">Cell wall biogenesis; peptidoglycan biosynthesis.</text>
</comment>
<proteinExistence type="inferred from homology"/>
<dbReference type="GO" id="GO:0009252">
    <property type="term" value="P:peptidoglycan biosynthetic process"/>
    <property type="evidence" value="ECO:0007669"/>
    <property type="project" value="UniProtKB-UniRule"/>
</dbReference>
<dbReference type="Gene3D" id="3.30.43.10">
    <property type="entry name" value="Uridine Diphospho-n-acetylenolpyruvylglucosamine Reductase, domain 2"/>
    <property type="match status" value="1"/>
</dbReference>
<keyword evidence="14 16" id="KW-0961">Cell wall biogenesis/degradation</keyword>
<dbReference type="PANTHER" id="PTHR21071">
    <property type="entry name" value="UDP-N-ACETYLENOLPYRUVOYLGLUCOSAMINE REDUCTASE"/>
    <property type="match status" value="1"/>
</dbReference>
<dbReference type="Gene3D" id="3.90.78.10">
    <property type="entry name" value="UDP-N-acetylenolpyruvoylglucosamine reductase, C-terminal domain"/>
    <property type="match status" value="1"/>
</dbReference>
<dbReference type="InterPro" id="IPR003170">
    <property type="entry name" value="MurB"/>
</dbReference>
<feature type="active site" evidence="16">
    <location>
        <position position="330"/>
    </location>
</feature>
<feature type="active site" evidence="16">
    <location>
        <position position="203"/>
    </location>
</feature>
<comment type="caution">
    <text evidence="18">The sequence shown here is derived from an EMBL/GenBank/DDBJ whole genome shotgun (WGS) entry which is preliminary data.</text>
</comment>
<comment type="subcellular location">
    <subcellularLocation>
        <location evidence="3 16">Cytoplasm</location>
    </subcellularLocation>
</comment>
<keyword evidence="11 16" id="KW-0573">Peptidoglycan synthesis</keyword>
<dbReference type="Pfam" id="PF01565">
    <property type="entry name" value="FAD_binding_4"/>
    <property type="match status" value="1"/>
</dbReference>
<dbReference type="GO" id="GO:0071555">
    <property type="term" value="P:cell wall organization"/>
    <property type="evidence" value="ECO:0007669"/>
    <property type="project" value="UniProtKB-KW"/>
</dbReference>
<keyword evidence="5 16" id="KW-0963">Cytoplasm</keyword>
<comment type="catalytic activity">
    <reaction evidence="15 16">
        <text>UDP-N-acetyl-alpha-D-muramate + NADP(+) = UDP-N-acetyl-3-O-(1-carboxyvinyl)-alpha-D-glucosamine + NADPH + H(+)</text>
        <dbReference type="Rhea" id="RHEA:12248"/>
        <dbReference type="ChEBI" id="CHEBI:15378"/>
        <dbReference type="ChEBI" id="CHEBI:57783"/>
        <dbReference type="ChEBI" id="CHEBI:58349"/>
        <dbReference type="ChEBI" id="CHEBI:68483"/>
        <dbReference type="ChEBI" id="CHEBI:70757"/>
        <dbReference type="EC" id="1.3.1.98"/>
    </reaction>
</comment>
<dbReference type="InterPro" id="IPR016167">
    <property type="entry name" value="FAD-bd_PCMH_sub1"/>
</dbReference>
<evidence type="ECO:0000256" key="11">
    <source>
        <dbReference type="ARBA" id="ARBA00022984"/>
    </source>
</evidence>
<dbReference type="GO" id="GO:0008360">
    <property type="term" value="P:regulation of cell shape"/>
    <property type="evidence" value="ECO:0007669"/>
    <property type="project" value="UniProtKB-KW"/>
</dbReference>
<keyword evidence="13 16" id="KW-0131">Cell cycle</keyword>
<dbReference type="PROSITE" id="PS51387">
    <property type="entry name" value="FAD_PCMH"/>
    <property type="match status" value="1"/>
</dbReference>
<gene>
    <name evidence="16" type="primary">murB</name>
    <name evidence="18" type="ORF">A3A33_05255</name>
</gene>
<evidence type="ECO:0000256" key="8">
    <source>
        <dbReference type="ARBA" id="ARBA00022827"/>
    </source>
</evidence>
<keyword evidence="7 16" id="KW-0285">Flavoprotein</keyword>
<keyword evidence="12 16" id="KW-0560">Oxidoreductase</keyword>
<dbReference type="UniPathway" id="UPA00219"/>
<dbReference type="SUPFAM" id="SSF56194">
    <property type="entry name" value="Uridine diphospho-N-Acetylenolpyruvylglucosamine reductase, MurB, C-terminal domain"/>
    <property type="match status" value="1"/>
</dbReference>
<evidence type="ECO:0000259" key="17">
    <source>
        <dbReference type="PROSITE" id="PS51387"/>
    </source>
</evidence>
<evidence type="ECO:0000256" key="13">
    <source>
        <dbReference type="ARBA" id="ARBA00023306"/>
    </source>
</evidence>
<evidence type="ECO:0000256" key="2">
    <source>
        <dbReference type="ARBA" id="ARBA00003921"/>
    </source>
</evidence>
<dbReference type="InterPro" id="IPR036635">
    <property type="entry name" value="MurB_C_sf"/>
</dbReference>
<dbReference type="EMBL" id="MGKP01000005">
    <property type="protein sequence ID" value="OGN29623.1"/>
    <property type="molecule type" value="Genomic_DNA"/>
</dbReference>
<keyword evidence="10 16" id="KW-0133">Cell shape</keyword>
<keyword evidence="8 16" id="KW-0274">FAD</keyword>
<evidence type="ECO:0000256" key="15">
    <source>
        <dbReference type="ARBA" id="ARBA00048914"/>
    </source>
</evidence>
<dbReference type="InterPro" id="IPR036318">
    <property type="entry name" value="FAD-bd_PCMH-like_sf"/>
</dbReference>
<dbReference type="GO" id="GO:0071949">
    <property type="term" value="F:FAD binding"/>
    <property type="evidence" value="ECO:0007669"/>
    <property type="project" value="InterPro"/>
</dbReference>
<evidence type="ECO:0000256" key="10">
    <source>
        <dbReference type="ARBA" id="ARBA00022960"/>
    </source>
</evidence>
<dbReference type="STRING" id="1802701.A3A33_05255"/>
<accession>A0A1F8GW50</accession>
<evidence type="ECO:0000256" key="6">
    <source>
        <dbReference type="ARBA" id="ARBA00022618"/>
    </source>
</evidence>
<comment type="cofactor">
    <cofactor evidence="1 16">
        <name>FAD</name>
        <dbReference type="ChEBI" id="CHEBI:57692"/>
    </cofactor>
</comment>
<feature type="active site" description="Proton donor" evidence="16">
    <location>
        <position position="254"/>
    </location>
</feature>
<evidence type="ECO:0000313" key="19">
    <source>
        <dbReference type="Proteomes" id="UP000179047"/>
    </source>
</evidence>
<evidence type="ECO:0000256" key="5">
    <source>
        <dbReference type="ARBA" id="ARBA00022490"/>
    </source>
</evidence>
<dbReference type="AlphaFoldDB" id="A0A1F8GW50"/>
<evidence type="ECO:0000313" key="18">
    <source>
        <dbReference type="EMBL" id="OGN29623.1"/>
    </source>
</evidence>
<protein>
    <recommendedName>
        <fullName evidence="16">UDP-N-acetylenolpyruvoylglucosamine reductase</fullName>
        <ecNumber evidence="16">1.3.1.98</ecNumber>
    </recommendedName>
    <alternativeName>
        <fullName evidence="16">UDP-N-acetylmuramate dehydrogenase</fullName>
    </alternativeName>
</protein>
<dbReference type="InterPro" id="IPR016169">
    <property type="entry name" value="FAD-bd_PCMH_sub2"/>
</dbReference>
<dbReference type="GO" id="GO:0005829">
    <property type="term" value="C:cytosol"/>
    <property type="evidence" value="ECO:0007669"/>
    <property type="project" value="TreeGrafter"/>
</dbReference>
<dbReference type="SUPFAM" id="SSF56176">
    <property type="entry name" value="FAD-binding/transporter-associated domain-like"/>
    <property type="match status" value="1"/>
</dbReference>
<keyword evidence="9 16" id="KW-0521">NADP</keyword>
<evidence type="ECO:0000256" key="16">
    <source>
        <dbReference type="HAMAP-Rule" id="MF_00037"/>
    </source>
</evidence>
<reference evidence="18 19" key="1">
    <citation type="journal article" date="2016" name="Nat. Commun.">
        <title>Thousands of microbial genomes shed light on interconnected biogeochemical processes in an aquifer system.</title>
        <authorList>
            <person name="Anantharaman K."/>
            <person name="Brown C.T."/>
            <person name="Hug L.A."/>
            <person name="Sharon I."/>
            <person name="Castelle C.J."/>
            <person name="Probst A.J."/>
            <person name="Thomas B.C."/>
            <person name="Singh A."/>
            <person name="Wilkins M.J."/>
            <person name="Karaoz U."/>
            <person name="Brodie E.L."/>
            <person name="Williams K.H."/>
            <person name="Hubbard S.S."/>
            <person name="Banfield J.F."/>
        </authorList>
    </citation>
    <scope>NUCLEOTIDE SEQUENCE [LARGE SCALE GENOMIC DNA]</scope>
</reference>
<dbReference type="GO" id="GO:0051301">
    <property type="term" value="P:cell division"/>
    <property type="evidence" value="ECO:0007669"/>
    <property type="project" value="UniProtKB-KW"/>
</dbReference>
<dbReference type="InterPro" id="IPR016166">
    <property type="entry name" value="FAD-bd_PCMH"/>
</dbReference>
<dbReference type="Pfam" id="PF02873">
    <property type="entry name" value="MurB_C"/>
    <property type="match status" value="1"/>
</dbReference>
<comment type="similarity">
    <text evidence="16">Belongs to the MurB family.</text>
</comment>
<dbReference type="EC" id="1.3.1.98" evidence="16"/>
<evidence type="ECO:0000256" key="4">
    <source>
        <dbReference type="ARBA" id="ARBA00004752"/>
    </source>
</evidence>
<evidence type="ECO:0000256" key="1">
    <source>
        <dbReference type="ARBA" id="ARBA00001974"/>
    </source>
</evidence>
<evidence type="ECO:0000256" key="14">
    <source>
        <dbReference type="ARBA" id="ARBA00023316"/>
    </source>
</evidence>
<dbReference type="InterPro" id="IPR011601">
    <property type="entry name" value="MurB_C"/>
</dbReference>